<keyword evidence="5 7" id="KW-0472">Membrane</keyword>
<protein>
    <submittedName>
        <fullName evidence="9">FtsX-like permease family protein</fullName>
    </submittedName>
</protein>
<evidence type="ECO:0000313" key="9">
    <source>
        <dbReference type="EMBL" id="HJA85619.1"/>
    </source>
</evidence>
<proteinExistence type="inferred from homology"/>
<name>A0A9D2HWC0_9BACE</name>
<evidence type="ECO:0000313" key="10">
    <source>
        <dbReference type="Proteomes" id="UP000823862"/>
    </source>
</evidence>
<keyword evidence="4 7" id="KW-1133">Transmembrane helix</keyword>
<evidence type="ECO:0000256" key="7">
    <source>
        <dbReference type="SAM" id="Phobius"/>
    </source>
</evidence>
<comment type="subcellular location">
    <subcellularLocation>
        <location evidence="1">Cell membrane</location>
        <topology evidence="1">Multi-pass membrane protein</topology>
    </subcellularLocation>
</comment>
<dbReference type="GO" id="GO:0005886">
    <property type="term" value="C:plasma membrane"/>
    <property type="evidence" value="ECO:0007669"/>
    <property type="project" value="UniProtKB-SubCell"/>
</dbReference>
<dbReference type="InterPro" id="IPR003838">
    <property type="entry name" value="ABC3_permease_C"/>
</dbReference>
<dbReference type="PANTHER" id="PTHR30572">
    <property type="entry name" value="MEMBRANE COMPONENT OF TRANSPORTER-RELATED"/>
    <property type="match status" value="1"/>
</dbReference>
<feature type="transmembrane region" description="Helical" evidence="7">
    <location>
        <begin position="16"/>
        <end position="34"/>
    </location>
</feature>
<evidence type="ECO:0000256" key="1">
    <source>
        <dbReference type="ARBA" id="ARBA00004651"/>
    </source>
</evidence>
<reference evidence="9" key="1">
    <citation type="journal article" date="2021" name="PeerJ">
        <title>Extensive microbial diversity within the chicken gut microbiome revealed by metagenomics and culture.</title>
        <authorList>
            <person name="Gilroy R."/>
            <person name="Ravi A."/>
            <person name="Getino M."/>
            <person name="Pursley I."/>
            <person name="Horton D.L."/>
            <person name="Alikhan N.F."/>
            <person name="Baker D."/>
            <person name="Gharbi K."/>
            <person name="Hall N."/>
            <person name="Watson M."/>
            <person name="Adriaenssens E.M."/>
            <person name="Foster-Nyarko E."/>
            <person name="Jarju S."/>
            <person name="Secka A."/>
            <person name="Antonio M."/>
            <person name="Oren A."/>
            <person name="Chaudhuri R.R."/>
            <person name="La Ragione R."/>
            <person name="Hildebrand F."/>
            <person name="Pallen M.J."/>
        </authorList>
    </citation>
    <scope>NUCLEOTIDE SEQUENCE</scope>
    <source>
        <strain evidence="9">ChiHjej12B11-9795</strain>
    </source>
</reference>
<dbReference type="InterPro" id="IPR050250">
    <property type="entry name" value="Macrolide_Exporter_MacB"/>
</dbReference>
<feature type="transmembrane region" description="Helical" evidence="7">
    <location>
        <begin position="344"/>
        <end position="366"/>
    </location>
</feature>
<accession>A0A9D2HWC0</accession>
<comment type="caution">
    <text evidence="9">The sequence shown here is derived from an EMBL/GenBank/DDBJ whole genome shotgun (WGS) entry which is preliminary data.</text>
</comment>
<organism evidence="9 10">
    <name type="scientific">Candidatus Bacteroides avicola</name>
    <dbReference type="NCBI Taxonomy" id="2838468"/>
    <lineage>
        <taxon>Bacteria</taxon>
        <taxon>Pseudomonadati</taxon>
        <taxon>Bacteroidota</taxon>
        <taxon>Bacteroidia</taxon>
        <taxon>Bacteroidales</taxon>
        <taxon>Bacteroidaceae</taxon>
        <taxon>Bacteroides</taxon>
    </lineage>
</organism>
<evidence type="ECO:0000256" key="3">
    <source>
        <dbReference type="ARBA" id="ARBA00022692"/>
    </source>
</evidence>
<dbReference type="EMBL" id="DWZI01000032">
    <property type="protein sequence ID" value="HJA85619.1"/>
    <property type="molecule type" value="Genomic_DNA"/>
</dbReference>
<feature type="domain" description="ABC3 transporter permease C-terminal" evidence="8">
    <location>
        <begin position="300"/>
        <end position="425"/>
    </location>
</feature>
<evidence type="ECO:0000259" key="8">
    <source>
        <dbReference type="Pfam" id="PF02687"/>
    </source>
</evidence>
<evidence type="ECO:0000256" key="5">
    <source>
        <dbReference type="ARBA" id="ARBA00023136"/>
    </source>
</evidence>
<dbReference type="Proteomes" id="UP000823862">
    <property type="component" value="Unassembled WGS sequence"/>
</dbReference>
<dbReference type="Pfam" id="PF02687">
    <property type="entry name" value="FtsX"/>
    <property type="match status" value="1"/>
</dbReference>
<evidence type="ECO:0000256" key="6">
    <source>
        <dbReference type="ARBA" id="ARBA00038076"/>
    </source>
</evidence>
<evidence type="ECO:0000256" key="4">
    <source>
        <dbReference type="ARBA" id="ARBA00022989"/>
    </source>
</evidence>
<gene>
    <name evidence="9" type="ORF">H9950_05415</name>
</gene>
<evidence type="ECO:0000256" key="2">
    <source>
        <dbReference type="ARBA" id="ARBA00022475"/>
    </source>
</evidence>
<sequence>MIRLILHTLWARRRRNGWLLAELILVSVISWAIFDPVIVSLHDRSLPLGYDADRMAIISFGEFPPEAPGYDAAAWDSAGRMRTLESIMLRVRQHSDVVLATPLIGVGFPGGNGSMQTSLPLPKDTLNTQWNALEYVAGQQFFETFAFRPSQGRTLQELSDYLCREHEYIMTEDLLQVGWGDTDPRGKFLPWITNGDTNYIEVPGAIGPIKKRLDEKPRPFLICSMDPAQIAWRVSLSMQVALRLKDGVSMTRFLHDFQPWMLEHLKAGNLYANKVQCYRTMLEDQAYATSTALFRRNLALSVFFLVNLCLGVAGTFWVQTRSRREEVGVHLSFGATPRRIRAMLLLEGFVLVTLAVVVGCLIYWNYAMVDGLAAGSTTERYVGLYWTDNFSMHFAVISLVVYVVLLAVTLFGVWMPARRISRIPPTEALRDE</sequence>
<dbReference type="GO" id="GO:0022857">
    <property type="term" value="F:transmembrane transporter activity"/>
    <property type="evidence" value="ECO:0007669"/>
    <property type="project" value="TreeGrafter"/>
</dbReference>
<dbReference type="PANTHER" id="PTHR30572:SF4">
    <property type="entry name" value="ABC TRANSPORTER PERMEASE YTRF"/>
    <property type="match status" value="1"/>
</dbReference>
<keyword evidence="3 7" id="KW-0812">Transmembrane</keyword>
<comment type="similarity">
    <text evidence="6">Belongs to the ABC-4 integral membrane protein family.</text>
</comment>
<dbReference type="AlphaFoldDB" id="A0A9D2HWC0"/>
<feature type="transmembrane region" description="Helical" evidence="7">
    <location>
        <begin position="298"/>
        <end position="318"/>
    </location>
</feature>
<keyword evidence="2" id="KW-1003">Cell membrane</keyword>
<feature type="transmembrane region" description="Helical" evidence="7">
    <location>
        <begin position="390"/>
        <end position="414"/>
    </location>
</feature>
<reference evidence="9" key="2">
    <citation type="submission" date="2021-04" db="EMBL/GenBank/DDBJ databases">
        <authorList>
            <person name="Gilroy R."/>
        </authorList>
    </citation>
    <scope>NUCLEOTIDE SEQUENCE</scope>
    <source>
        <strain evidence="9">ChiHjej12B11-9795</strain>
    </source>
</reference>